<organism evidence="1">
    <name type="scientific">marine sediment metagenome</name>
    <dbReference type="NCBI Taxonomy" id="412755"/>
    <lineage>
        <taxon>unclassified sequences</taxon>
        <taxon>metagenomes</taxon>
        <taxon>ecological metagenomes</taxon>
    </lineage>
</organism>
<proteinExistence type="predicted"/>
<feature type="non-terminal residue" evidence="1">
    <location>
        <position position="80"/>
    </location>
</feature>
<comment type="caution">
    <text evidence="1">The sequence shown here is derived from an EMBL/GenBank/DDBJ whole genome shotgun (WGS) entry which is preliminary data.</text>
</comment>
<accession>A0A0F9IYX2</accession>
<dbReference type="AlphaFoldDB" id="A0A0F9IYX2"/>
<gene>
    <name evidence="1" type="ORF">LCGC14_1886870</name>
</gene>
<name>A0A0F9IYX2_9ZZZZ</name>
<dbReference type="EMBL" id="LAZR01019526">
    <property type="protein sequence ID" value="KKL92222.1"/>
    <property type="molecule type" value="Genomic_DNA"/>
</dbReference>
<reference evidence="1" key="1">
    <citation type="journal article" date="2015" name="Nature">
        <title>Complex archaea that bridge the gap between prokaryotes and eukaryotes.</title>
        <authorList>
            <person name="Spang A."/>
            <person name="Saw J.H."/>
            <person name="Jorgensen S.L."/>
            <person name="Zaremba-Niedzwiedzka K."/>
            <person name="Martijn J."/>
            <person name="Lind A.E."/>
            <person name="van Eijk R."/>
            <person name="Schleper C."/>
            <person name="Guy L."/>
            <person name="Ettema T.J."/>
        </authorList>
    </citation>
    <scope>NUCLEOTIDE SEQUENCE</scope>
</reference>
<sequence>MRTSNALKAVAVLAILAFGARSATKEAAAGPSMLEQSTATSITLGSFVDETDGFTAETGLTITSATVVLSKQGATLAAKG</sequence>
<protein>
    <submittedName>
        <fullName evidence="1">Uncharacterized protein</fullName>
    </submittedName>
</protein>
<evidence type="ECO:0000313" key="1">
    <source>
        <dbReference type="EMBL" id="KKL92222.1"/>
    </source>
</evidence>